<evidence type="ECO:0000256" key="14">
    <source>
        <dbReference type="ARBA" id="ARBA00022843"/>
    </source>
</evidence>
<reference evidence="24 25" key="1">
    <citation type="submission" date="2025-04" db="UniProtKB">
        <authorList>
            <consortium name="RefSeq"/>
        </authorList>
    </citation>
    <scope>IDENTIFICATION</scope>
</reference>
<feature type="region of interest" description="Disordered" evidence="20">
    <location>
        <begin position="234"/>
        <end position="256"/>
    </location>
</feature>
<dbReference type="InterPro" id="IPR002219">
    <property type="entry name" value="PKC_DAG/PE"/>
</dbReference>
<evidence type="ECO:0000256" key="18">
    <source>
        <dbReference type="PROSITE-ProRule" id="PRU00175"/>
    </source>
</evidence>
<evidence type="ECO:0000256" key="19">
    <source>
        <dbReference type="RuleBase" id="RU368018"/>
    </source>
</evidence>
<dbReference type="Pfam" id="PF08746">
    <property type="entry name" value="zf-RING-like"/>
    <property type="match status" value="1"/>
</dbReference>
<dbReference type="KEGG" id="dqu:106747133"/>
<dbReference type="OrthoDB" id="185455at2759"/>
<evidence type="ECO:0000256" key="4">
    <source>
        <dbReference type="ARBA" id="ARBA00010258"/>
    </source>
</evidence>
<dbReference type="GO" id="GO:0008270">
    <property type="term" value="F:zinc ion binding"/>
    <property type="evidence" value="ECO:0007669"/>
    <property type="project" value="UniProtKB-KW"/>
</dbReference>
<evidence type="ECO:0000256" key="20">
    <source>
        <dbReference type="SAM" id="MobiDB-lite"/>
    </source>
</evidence>
<dbReference type="PROSITE" id="PS50089">
    <property type="entry name" value="ZF_RING_2"/>
    <property type="match status" value="1"/>
</dbReference>
<comment type="subunit">
    <text evidence="19">Component of the Smc5-Smc6 complex.</text>
</comment>
<dbReference type="PROSITE" id="PS50081">
    <property type="entry name" value="ZF_DAG_PE_2"/>
    <property type="match status" value="1"/>
</dbReference>
<dbReference type="Gene3D" id="3.90.1150.220">
    <property type="match status" value="1"/>
</dbReference>
<dbReference type="InterPro" id="IPR036388">
    <property type="entry name" value="WH-like_DNA-bd_sf"/>
</dbReference>
<dbReference type="InterPro" id="IPR001841">
    <property type="entry name" value="Znf_RING"/>
</dbReference>
<evidence type="ECO:0000256" key="7">
    <source>
        <dbReference type="ARBA" id="ARBA00022454"/>
    </source>
</evidence>
<dbReference type="Gene3D" id="1.10.10.10">
    <property type="entry name" value="Winged helix-like DNA-binding domain superfamily/Winged helix DNA-binding domain"/>
    <property type="match status" value="1"/>
</dbReference>
<evidence type="ECO:0000313" key="25">
    <source>
        <dbReference type="RefSeq" id="XP_014479940.1"/>
    </source>
</evidence>
<evidence type="ECO:0000256" key="1">
    <source>
        <dbReference type="ARBA" id="ARBA00000900"/>
    </source>
</evidence>
<name>A0A6P3XPK2_DINQU</name>
<evidence type="ECO:0000256" key="12">
    <source>
        <dbReference type="ARBA" id="ARBA00022786"/>
    </source>
</evidence>
<dbReference type="Proteomes" id="UP000515204">
    <property type="component" value="Unplaced"/>
</dbReference>
<protein>
    <recommendedName>
        <fullName evidence="6 19">Non-structural maintenance of chromosomes element 1 homolog</fullName>
        <ecNumber evidence="5 19">2.3.2.27</ecNumber>
    </recommendedName>
</protein>
<evidence type="ECO:0000259" key="21">
    <source>
        <dbReference type="PROSITE" id="PS50081"/>
    </source>
</evidence>
<organism evidence="23 24">
    <name type="scientific">Dinoponera quadriceps</name>
    <name type="common">South American ant</name>
    <dbReference type="NCBI Taxonomy" id="609295"/>
    <lineage>
        <taxon>Eukaryota</taxon>
        <taxon>Metazoa</taxon>
        <taxon>Ecdysozoa</taxon>
        <taxon>Arthropoda</taxon>
        <taxon>Hexapoda</taxon>
        <taxon>Insecta</taxon>
        <taxon>Pterygota</taxon>
        <taxon>Neoptera</taxon>
        <taxon>Endopterygota</taxon>
        <taxon>Hymenoptera</taxon>
        <taxon>Apocrita</taxon>
        <taxon>Aculeata</taxon>
        <taxon>Formicoidea</taxon>
        <taxon>Formicidae</taxon>
        <taxon>Ponerinae</taxon>
        <taxon>Ponerini</taxon>
        <taxon>Dinoponera</taxon>
    </lineage>
</organism>
<dbReference type="InterPro" id="IPR011513">
    <property type="entry name" value="Nse1"/>
</dbReference>
<keyword evidence="8 19" id="KW-0808">Transferase</keyword>
<keyword evidence="13 19" id="KW-0862">Zinc</keyword>
<dbReference type="InterPro" id="IPR014857">
    <property type="entry name" value="Nse1_RING_C4HC3-type"/>
</dbReference>
<evidence type="ECO:0000256" key="9">
    <source>
        <dbReference type="ARBA" id="ARBA00022723"/>
    </source>
</evidence>
<evidence type="ECO:0000256" key="6">
    <source>
        <dbReference type="ARBA" id="ARBA00019422"/>
    </source>
</evidence>
<feature type="domain" description="RING-type" evidence="22">
    <location>
        <begin position="175"/>
        <end position="220"/>
    </location>
</feature>
<dbReference type="InterPro" id="IPR013083">
    <property type="entry name" value="Znf_RING/FYVE/PHD"/>
</dbReference>
<keyword evidence="14" id="KW-0832">Ubl conjugation</keyword>
<dbReference type="Gene3D" id="3.30.40.10">
    <property type="entry name" value="Zinc/RING finger domain, C3HC4 (zinc finger)"/>
    <property type="match status" value="1"/>
</dbReference>
<dbReference type="InterPro" id="IPR011011">
    <property type="entry name" value="Znf_FYVE_PHD"/>
</dbReference>
<evidence type="ECO:0000313" key="26">
    <source>
        <dbReference type="RefSeq" id="XP_014479941.1"/>
    </source>
</evidence>
<keyword evidence="9 19" id="KW-0479">Metal-binding</keyword>
<evidence type="ECO:0000256" key="16">
    <source>
        <dbReference type="ARBA" id="ARBA00023204"/>
    </source>
</evidence>
<feature type="domain" description="Phorbol-ester/DAG-type" evidence="21">
    <location>
        <begin position="161"/>
        <end position="216"/>
    </location>
</feature>
<keyword evidence="16 19" id="KW-0234">DNA repair</keyword>
<evidence type="ECO:0000256" key="2">
    <source>
        <dbReference type="ARBA" id="ARBA00004123"/>
    </source>
</evidence>
<dbReference type="PANTHER" id="PTHR20973:SF0">
    <property type="entry name" value="NON-STRUCTURAL MAINTENANCE OF CHROMOSOMES ELEMENT 1 HOMOLOG"/>
    <property type="match status" value="1"/>
</dbReference>
<dbReference type="GO" id="GO:0061630">
    <property type="term" value="F:ubiquitin protein ligase activity"/>
    <property type="evidence" value="ECO:0007669"/>
    <property type="project" value="UniProtKB-EC"/>
</dbReference>
<dbReference type="RefSeq" id="XP_014479941.1">
    <property type="nucleotide sequence ID" value="XM_014624455.1"/>
</dbReference>
<dbReference type="RefSeq" id="XP_014479940.1">
    <property type="nucleotide sequence ID" value="XM_014624454.1"/>
</dbReference>
<evidence type="ECO:0000256" key="15">
    <source>
        <dbReference type="ARBA" id="ARBA00023172"/>
    </source>
</evidence>
<proteinExistence type="inferred from homology"/>
<dbReference type="CTD" id="33938"/>
<evidence type="ECO:0000256" key="13">
    <source>
        <dbReference type="ARBA" id="ARBA00022833"/>
    </source>
</evidence>
<dbReference type="GO" id="GO:0000724">
    <property type="term" value="P:double-strand break repair via homologous recombination"/>
    <property type="evidence" value="ECO:0007669"/>
    <property type="project" value="TreeGrafter"/>
</dbReference>
<evidence type="ECO:0000259" key="22">
    <source>
        <dbReference type="PROSITE" id="PS50089"/>
    </source>
</evidence>
<accession>A0A6P3XPK2</accession>
<keyword evidence="17 19" id="KW-0539">Nucleus</keyword>
<keyword evidence="11 18" id="KW-0863">Zinc-finger</keyword>
<evidence type="ECO:0000256" key="8">
    <source>
        <dbReference type="ARBA" id="ARBA00022679"/>
    </source>
</evidence>
<evidence type="ECO:0000256" key="11">
    <source>
        <dbReference type="ARBA" id="ARBA00022771"/>
    </source>
</evidence>
<keyword evidence="10 19" id="KW-0227">DNA damage</keyword>
<dbReference type="EC" id="2.3.2.27" evidence="5 19"/>
<dbReference type="RefSeq" id="XP_014479939.1">
    <property type="nucleotide sequence ID" value="XM_014624453.1"/>
</dbReference>
<comment type="similarity">
    <text evidence="4 19">Belongs to the NSE1 family.</text>
</comment>
<dbReference type="GeneID" id="106747133"/>
<feature type="compositionally biased region" description="Basic residues" evidence="20">
    <location>
        <begin position="245"/>
        <end position="256"/>
    </location>
</feature>
<evidence type="ECO:0000256" key="17">
    <source>
        <dbReference type="ARBA" id="ARBA00023242"/>
    </source>
</evidence>
<keyword evidence="15 19" id="KW-0233">DNA recombination</keyword>
<keyword evidence="12 19" id="KW-0833">Ubl conjugation pathway</keyword>
<dbReference type="AlphaFoldDB" id="A0A6P3XPK2"/>
<evidence type="ECO:0000313" key="23">
    <source>
        <dbReference type="Proteomes" id="UP000515204"/>
    </source>
</evidence>
<evidence type="ECO:0000256" key="10">
    <source>
        <dbReference type="ARBA" id="ARBA00022763"/>
    </source>
</evidence>
<comment type="catalytic activity">
    <reaction evidence="1 19">
        <text>S-ubiquitinyl-[E2 ubiquitin-conjugating enzyme]-L-cysteine + [acceptor protein]-L-lysine = [E2 ubiquitin-conjugating enzyme]-L-cysteine + N(6)-ubiquitinyl-[acceptor protein]-L-lysine.</text>
        <dbReference type="EC" id="2.3.2.27"/>
    </reaction>
</comment>
<dbReference type="PANTHER" id="PTHR20973">
    <property type="entry name" value="NON-SMC ELEMENT 1-RELATED"/>
    <property type="match status" value="1"/>
</dbReference>
<gene>
    <name evidence="24 25 26" type="primary">LOC106747133</name>
</gene>
<dbReference type="GO" id="GO:0005634">
    <property type="term" value="C:nucleus"/>
    <property type="evidence" value="ECO:0007669"/>
    <property type="project" value="UniProtKB-SubCell"/>
</dbReference>
<keyword evidence="23" id="KW-1185">Reference proteome</keyword>
<keyword evidence="7" id="KW-0158">Chromosome</keyword>
<evidence type="ECO:0000256" key="3">
    <source>
        <dbReference type="ARBA" id="ARBA00004286"/>
    </source>
</evidence>
<dbReference type="Pfam" id="PF07574">
    <property type="entry name" value="SMC_Nse1"/>
    <property type="match status" value="1"/>
</dbReference>
<evidence type="ECO:0000313" key="24">
    <source>
        <dbReference type="RefSeq" id="XP_014479939.1"/>
    </source>
</evidence>
<feature type="compositionally biased region" description="Polar residues" evidence="20">
    <location>
        <begin position="234"/>
        <end position="244"/>
    </location>
</feature>
<comment type="subcellular location">
    <subcellularLocation>
        <location evidence="3">Chromosome</location>
    </subcellularLocation>
    <subcellularLocation>
        <location evidence="2 19">Nucleus</location>
    </subcellularLocation>
</comment>
<dbReference type="GO" id="GO:0030915">
    <property type="term" value="C:Smc5-Smc6 complex"/>
    <property type="evidence" value="ECO:0007669"/>
    <property type="project" value="UniProtKB-UniRule"/>
</dbReference>
<evidence type="ECO:0000256" key="5">
    <source>
        <dbReference type="ARBA" id="ARBA00012483"/>
    </source>
</evidence>
<dbReference type="SUPFAM" id="SSF57903">
    <property type="entry name" value="FYVE/PHD zinc finger"/>
    <property type="match status" value="1"/>
</dbReference>
<sequence length="256" mass="29614">MTYNKNHKIVLQAIIHEGAMEEDHGKQLIEKLFGHDNSAEVLHRINTKLQPLNMIIKYINCEITGLLYWVFANTAQDTSIRPQLEYSEVHLTLLRTIFSEIVTSDEGHVSSTWCLNLCPSSNINLSKNSAQMFLNDMVEKKWLFCKDGQYYIGVRSIAELSQYFKDSHEDKLRTCTLCKQTLFYNFTQGQKCEQCDAVIHLYCLSTYTKDQSNLRCPNCDHNIFNLDCSDDANNSPSDTEVSISKTKRPTRKRRKH</sequence>